<name>A0AAN8RIW4_9PEZI</name>
<gene>
    <name evidence="1" type="ORF">TWF718_005503</name>
</gene>
<dbReference type="PANTHER" id="PTHR38116">
    <property type="entry name" value="CHROMOSOME 7, WHOLE GENOME SHOTGUN SEQUENCE"/>
    <property type="match status" value="1"/>
</dbReference>
<keyword evidence="2" id="KW-1185">Reference proteome</keyword>
<organism evidence="1 2">
    <name type="scientific">Orbilia javanica</name>
    <dbReference type="NCBI Taxonomy" id="47235"/>
    <lineage>
        <taxon>Eukaryota</taxon>
        <taxon>Fungi</taxon>
        <taxon>Dikarya</taxon>
        <taxon>Ascomycota</taxon>
        <taxon>Pezizomycotina</taxon>
        <taxon>Orbiliomycetes</taxon>
        <taxon>Orbiliales</taxon>
        <taxon>Orbiliaceae</taxon>
        <taxon>Orbilia</taxon>
    </lineage>
</organism>
<accession>A0AAN8RIW4</accession>
<proteinExistence type="predicted"/>
<dbReference type="AlphaFoldDB" id="A0AAN8RIW4"/>
<evidence type="ECO:0000313" key="2">
    <source>
        <dbReference type="Proteomes" id="UP001313282"/>
    </source>
</evidence>
<protein>
    <recommendedName>
        <fullName evidence="3">BZIP domain-containing protein</fullName>
    </recommendedName>
</protein>
<dbReference type="PANTHER" id="PTHR38116:SF1">
    <property type="entry name" value="BZIP DOMAIN-CONTAINING PROTEIN"/>
    <property type="match status" value="1"/>
</dbReference>
<dbReference type="Proteomes" id="UP001313282">
    <property type="component" value="Unassembled WGS sequence"/>
</dbReference>
<evidence type="ECO:0000313" key="1">
    <source>
        <dbReference type="EMBL" id="KAK6347664.1"/>
    </source>
</evidence>
<comment type="caution">
    <text evidence="1">The sequence shown here is derived from an EMBL/GenBank/DDBJ whole genome shotgun (WGS) entry which is preliminary data.</text>
</comment>
<reference evidence="1 2" key="1">
    <citation type="submission" date="2019-10" db="EMBL/GenBank/DDBJ databases">
        <authorList>
            <person name="Palmer J.M."/>
        </authorList>
    </citation>
    <scope>NUCLEOTIDE SEQUENCE [LARGE SCALE GENOMIC DNA]</scope>
    <source>
        <strain evidence="1 2">TWF718</strain>
    </source>
</reference>
<dbReference type="Pfam" id="PF11905">
    <property type="entry name" value="DUF3425"/>
    <property type="match status" value="1"/>
</dbReference>
<dbReference type="EMBL" id="JAVHNR010000003">
    <property type="protein sequence ID" value="KAK6347664.1"/>
    <property type="molecule type" value="Genomic_DNA"/>
</dbReference>
<dbReference type="InterPro" id="IPR021833">
    <property type="entry name" value="DUF3425"/>
</dbReference>
<evidence type="ECO:0008006" key="3">
    <source>
        <dbReference type="Google" id="ProtNLM"/>
    </source>
</evidence>
<sequence length="303" mass="34571">MPDLLEAWDAQDDWTGITNIAERKRRQNRIGQRLYRRRKHLKKFATTASNLSQEAEAVVLGVAEDPISKSEELPVVVRSHSTPPDVVNYAEGFMLVLCPQNREKAIEFVQRFFADFRLGVHKPGDLSITVHLNVLSAWCYNALALAIPFESLYNDDGISPFNFHYPIPLGTVERESSAPVNLRPTRLQRTIVHHPWVDLIPVPRMRDNILRGLESNIFDEDELCHELAGAENTEDAMQASFLVWGESWDIRSWELSAGFLNRWGFLVDGCPEILEATNVWREKRGEPKIEVAVDLETAKITEL</sequence>